<name>A0A5J4W891_9EUKA</name>
<dbReference type="EMBL" id="SNRW01003010">
    <property type="protein sequence ID" value="KAA6391060.1"/>
    <property type="molecule type" value="Genomic_DNA"/>
</dbReference>
<accession>A0A5J4W891</accession>
<evidence type="ECO:0000313" key="1">
    <source>
        <dbReference type="EMBL" id="KAA6391060.1"/>
    </source>
</evidence>
<dbReference type="Proteomes" id="UP000324800">
    <property type="component" value="Unassembled WGS sequence"/>
</dbReference>
<comment type="caution">
    <text evidence="1">The sequence shown here is derived from an EMBL/GenBank/DDBJ whole genome shotgun (WGS) entry which is preliminary data.</text>
</comment>
<feature type="non-terminal residue" evidence="1">
    <location>
        <position position="35"/>
    </location>
</feature>
<evidence type="ECO:0000313" key="2">
    <source>
        <dbReference type="Proteomes" id="UP000324800"/>
    </source>
</evidence>
<gene>
    <name evidence="1" type="ORF">EZS28_013410</name>
</gene>
<reference evidence="1 2" key="1">
    <citation type="submission" date="2019-03" db="EMBL/GenBank/DDBJ databases">
        <title>Single cell metagenomics reveals metabolic interactions within the superorganism composed of flagellate Streblomastix strix and complex community of Bacteroidetes bacteria on its surface.</title>
        <authorList>
            <person name="Treitli S.C."/>
            <person name="Kolisko M."/>
            <person name="Husnik F."/>
            <person name="Keeling P."/>
            <person name="Hampl V."/>
        </authorList>
    </citation>
    <scope>NUCLEOTIDE SEQUENCE [LARGE SCALE GENOMIC DNA]</scope>
    <source>
        <strain evidence="1">ST1C</strain>
    </source>
</reference>
<sequence length="35" mass="3883">MAADAARQAFEKYSAELPPTLEHQLAAQPLKEIML</sequence>
<organism evidence="1 2">
    <name type="scientific">Streblomastix strix</name>
    <dbReference type="NCBI Taxonomy" id="222440"/>
    <lineage>
        <taxon>Eukaryota</taxon>
        <taxon>Metamonada</taxon>
        <taxon>Preaxostyla</taxon>
        <taxon>Oxymonadida</taxon>
        <taxon>Streblomastigidae</taxon>
        <taxon>Streblomastix</taxon>
    </lineage>
</organism>
<proteinExistence type="predicted"/>
<dbReference type="AlphaFoldDB" id="A0A5J4W891"/>
<protein>
    <submittedName>
        <fullName evidence="1">Uncharacterized protein</fullName>
    </submittedName>
</protein>